<proteinExistence type="predicted"/>
<feature type="non-terminal residue" evidence="1">
    <location>
        <position position="1"/>
    </location>
</feature>
<evidence type="ECO:0000313" key="1">
    <source>
        <dbReference type="EMBL" id="MBN3285528.1"/>
    </source>
</evidence>
<gene>
    <name evidence="1" type="ORF">GTO93_0019394</name>
</gene>
<dbReference type="Proteomes" id="UP001166093">
    <property type="component" value="Unassembled WGS sequence"/>
</dbReference>
<evidence type="ECO:0000313" key="2">
    <source>
        <dbReference type="Proteomes" id="UP001166093"/>
    </source>
</evidence>
<feature type="non-terminal residue" evidence="1">
    <location>
        <position position="239"/>
    </location>
</feature>
<keyword evidence="2" id="KW-1185">Reference proteome</keyword>
<sequence length="239" mass="27524">MVRPFSATFPIYRINPIGIATPHHRSTSPRGSLTSNINSLIPHNQFSLHYIKISDTIKFIKIAGQGSWLAKANISDAFKATPIHPTLRHLFGICWYNKYYFSTQLTFSCYSSLKIFDLHWNGHSLFYDNYISTSHDLTLFTEASFIGIGGFFCSQWFSSKYPLEIHNLSPFYLFLPATFPQHLIQAALFMSMFGSMYFCKQLFSLMKINRSAQRSRLNDKHLHSVLKIDMNPDIDKLVS</sequence>
<protein>
    <submittedName>
        <fullName evidence="1">GT2D2 protein</fullName>
    </submittedName>
</protein>
<dbReference type="EMBL" id="JAAWVQ010148807">
    <property type="protein sequence ID" value="MBN3285528.1"/>
    <property type="molecule type" value="Genomic_DNA"/>
</dbReference>
<organism evidence="1 2">
    <name type="scientific">Polyodon spathula</name>
    <name type="common">North American paddlefish</name>
    <name type="synonym">Squalus spathula</name>
    <dbReference type="NCBI Taxonomy" id="7913"/>
    <lineage>
        <taxon>Eukaryota</taxon>
        <taxon>Metazoa</taxon>
        <taxon>Chordata</taxon>
        <taxon>Craniata</taxon>
        <taxon>Vertebrata</taxon>
        <taxon>Euteleostomi</taxon>
        <taxon>Actinopterygii</taxon>
        <taxon>Chondrostei</taxon>
        <taxon>Acipenseriformes</taxon>
        <taxon>Polyodontidae</taxon>
        <taxon>Polyodon</taxon>
    </lineage>
</organism>
<reference evidence="1" key="1">
    <citation type="journal article" date="2021" name="Cell">
        <title>Tracing the genetic footprints of vertebrate landing in non-teleost ray-finned fishes.</title>
        <authorList>
            <person name="Bi X."/>
            <person name="Wang K."/>
            <person name="Yang L."/>
            <person name="Pan H."/>
            <person name="Jiang H."/>
            <person name="Wei Q."/>
            <person name="Fang M."/>
            <person name="Yu H."/>
            <person name="Zhu C."/>
            <person name="Cai Y."/>
            <person name="He Y."/>
            <person name="Gan X."/>
            <person name="Zeng H."/>
            <person name="Yu D."/>
            <person name="Zhu Y."/>
            <person name="Jiang H."/>
            <person name="Qiu Q."/>
            <person name="Yang H."/>
            <person name="Zhang Y.E."/>
            <person name="Wang W."/>
            <person name="Zhu M."/>
            <person name="He S."/>
            <person name="Zhang G."/>
        </authorList>
    </citation>
    <scope>NUCLEOTIDE SEQUENCE</scope>
    <source>
        <strain evidence="1">Pddl_001</strain>
    </source>
</reference>
<comment type="caution">
    <text evidence="1">The sequence shown here is derived from an EMBL/GenBank/DDBJ whole genome shotgun (WGS) entry which is preliminary data.</text>
</comment>
<accession>A0ABS2YGH0</accession>
<dbReference type="PANTHER" id="PTHR45913:SF11">
    <property type="entry name" value="EPM2A-INTERACTING PROTEIN 1"/>
    <property type="match status" value="1"/>
</dbReference>
<name>A0ABS2YGH0_POLSP</name>
<dbReference type="PANTHER" id="PTHR45913">
    <property type="entry name" value="EPM2A-INTERACTING PROTEIN 1"/>
    <property type="match status" value="1"/>
</dbReference>